<dbReference type="Gene3D" id="3.40.50.1820">
    <property type="entry name" value="alpha/beta hydrolase"/>
    <property type="match status" value="1"/>
</dbReference>
<dbReference type="PANTHER" id="PTHR43433:SF4">
    <property type="entry name" value="NON-HEME CHLOROPEROXIDASE-RELATED"/>
    <property type="match status" value="1"/>
</dbReference>
<dbReference type="EMBL" id="BAAANH010000004">
    <property type="protein sequence ID" value="GAA1760402.1"/>
    <property type="molecule type" value="Genomic_DNA"/>
</dbReference>
<accession>A0ABP4WXQ0</accession>
<dbReference type="RefSeq" id="WP_232497854.1">
    <property type="nucleotide sequence ID" value="NZ_BAAANH010000004.1"/>
</dbReference>
<dbReference type="Proteomes" id="UP001500506">
    <property type="component" value="Unassembled WGS sequence"/>
</dbReference>
<protein>
    <submittedName>
        <fullName evidence="2">Bromoperoxidase</fullName>
    </submittedName>
</protein>
<sequence>MGYIAVGNENSTPIELYYEDQGAGQPVVLIHGYPLNGHSWELQTRELLAAGYRVITYDRRGFGRSSKVGSGYDYDTFAADLDILLTTLDLRDVVLVGFSMGTGELARYVSRYGHERVAKLAFLASLEPFLLARDDNPDGLPREVFDGIESQATGDRYAWYTKFFSDFYNLDETLGSRISQEAVTASWNVAISSAPVAAHAVVSSWIEDFRGDVEAVRASGKPALILHGTADRILPIDATARRFRHALPEARYVEVEGAPHGLLWTHADDVNVALLAFLGATHDEGTVLDELGAAVAAR</sequence>
<evidence type="ECO:0000313" key="3">
    <source>
        <dbReference type="Proteomes" id="UP001500506"/>
    </source>
</evidence>
<proteinExistence type="predicted"/>
<dbReference type="PRINTS" id="PR00111">
    <property type="entry name" value="ABHYDROLASE"/>
</dbReference>
<dbReference type="InterPro" id="IPR050471">
    <property type="entry name" value="AB_hydrolase"/>
</dbReference>
<gene>
    <name evidence="2" type="ORF">GCM10009747_19320</name>
</gene>
<name>A0ABP4WXQ0_9MICO</name>
<dbReference type="SUPFAM" id="SSF53474">
    <property type="entry name" value="alpha/beta-Hydrolases"/>
    <property type="match status" value="1"/>
</dbReference>
<evidence type="ECO:0000313" key="2">
    <source>
        <dbReference type="EMBL" id="GAA1760402.1"/>
    </source>
</evidence>
<comment type="caution">
    <text evidence="2">The sequence shown here is derived from an EMBL/GenBank/DDBJ whole genome shotgun (WGS) entry which is preliminary data.</text>
</comment>
<dbReference type="PANTHER" id="PTHR43433">
    <property type="entry name" value="HYDROLASE, ALPHA/BETA FOLD FAMILY PROTEIN"/>
    <property type="match status" value="1"/>
</dbReference>
<dbReference type="Pfam" id="PF00561">
    <property type="entry name" value="Abhydrolase_1"/>
    <property type="match status" value="1"/>
</dbReference>
<reference evidence="3" key="1">
    <citation type="journal article" date="2019" name="Int. J. Syst. Evol. Microbiol.">
        <title>The Global Catalogue of Microorganisms (GCM) 10K type strain sequencing project: providing services to taxonomists for standard genome sequencing and annotation.</title>
        <authorList>
            <consortium name="The Broad Institute Genomics Platform"/>
            <consortium name="The Broad Institute Genome Sequencing Center for Infectious Disease"/>
            <person name="Wu L."/>
            <person name="Ma J."/>
        </authorList>
    </citation>
    <scope>NUCLEOTIDE SEQUENCE [LARGE SCALE GENOMIC DNA]</scope>
    <source>
        <strain evidence="3">JCM 14319</strain>
    </source>
</reference>
<dbReference type="InterPro" id="IPR029058">
    <property type="entry name" value="AB_hydrolase_fold"/>
</dbReference>
<organism evidence="2 3">
    <name type="scientific">Agromyces humatus</name>
    <dbReference type="NCBI Taxonomy" id="279573"/>
    <lineage>
        <taxon>Bacteria</taxon>
        <taxon>Bacillati</taxon>
        <taxon>Actinomycetota</taxon>
        <taxon>Actinomycetes</taxon>
        <taxon>Micrococcales</taxon>
        <taxon>Microbacteriaceae</taxon>
        <taxon>Agromyces</taxon>
    </lineage>
</organism>
<feature type="domain" description="AB hydrolase-1" evidence="1">
    <location>
        <begin position="26"/>
        <end position="267"/>
    </location>
</feature>
<keyword evidence="3" id="KW-1185">Reference proteome</keyword>
<dbReference type="InterPro" id="IPR000073">
    <property type="entry name" value="AB_hydrolase_1"/>
</dbReference>
<evidence type="ECO:0000259" key="1">
    <source>
        <dbReference type="Pfam" id="PF00561"/>
    </source>
</evidence>